<feature type="region of interest" description="Disordered" evidence="1">
    <location>
        <begin position="1"/>
        <end position="160"/>
    </location>
</feature>
<accession>G4Z0Z5</accession>
<organism evidence="2 3">
    <name type="scientific">Phytophthora sojae (strain P6497)</name>
    <name type="common">Soybean stem and root rot agent</name>
    <name type="synonym">Phytophthora megasperma f. sp. glycines</name>
    <dbReference type="NCBI Taxonomy" id="1094619"/>
    <lineage>
        <taxon>Eukaryota</taxon>
        <taxon>Sar</taxon>
        <taxon>Stramenopiles</taxon>
        <taxon>Oomycota</taxon>
        <taxon>Peronosporomycetes</taxon>
        <taxon>Peronosporales</taxon>
        <taxon>Peronosporaceae</taxon>
        <taxon>Phytophthora</taxon>
    </lineage>
</organism>
<feature type="compositionally biased region" description="Low complexity" evidence="1">
    <location>
        <begin position="129"/>
        <end position="140"/>
    </location>
</feature>
<evidence type="ECO:0000313" key="3">
    <source>
        <dbReference type="Proteomes" id="UP000002640"/>
    </source>
</evidence>
<feature type="compositionally biased region" description="Basic and acidic residues" evidence="1">
    <location>
        <begin position="320"/>
        <end position="336"/>
    </location>
</feature>
<gene>
    <name evidence="2" type="ORF">PHYSODRAFT_295825</name>
</gene>
<dbReference type="GeneID" id="20641309"/>
<feature type="region of interest" description="Disordered" evidence="1">
    <location>
        <begin position="503"/>
        <end position="529"/>
    </location>
</feature>
<evidence type="ECO:0000256" key="1">
    <source>
        <dbReference type="SAM" id="MobiDB-lite"/>
    </source>
</evidence>
<dbReference type="AlphaFoldDB" id="G4Z0Z5"/>
<proteinExistence type="predicted"/>
<sequence>MVGGTTAGASSPPRGALSSEVTVVDDGESSPLRSPQTSPAKKVAQVLCAAARKPKRVGPVTRTALVEARRKKRKPGTPVAPALPEATTSERQPPARTQLDTAAALPSASTASPAPPCPAESPANGKNDAISAAAPAAAGSPVPPAATGGAGDEERPRAPAPLPVVRVTAPVRLAPEPAARAAFDLEVFCRAYNPAERVTTPPSFSMRLSLAEKVDKLVEVFGELRRSLQPAPDGASSMAMLSRSPAAVLPGPAGAARPSTPDAGLLRLDRPITWTLPLLGAAAVCHLRCSSIEVPRAKVKGEYYPPQVHQLAAHRFFRDLGSDEARPPPGRRDSHVSKPSRGAYPRRALRSCPSTSAARSRGTAMVARRACGSWPAVCVTGAAPTDAPTTSARTAGRAACPGSFKGSSFATTARTAATRTTASADEEAEVLPVRRFSSIANVNTVILGHANEHTPFPAGPLLWPALRFRSVSTCSGTPRTPMVLALTSSRPMALTLPFRPSALPGSAPANPGRQVHAPRYIPTHLRPLH</sequence>
<dbReference type="Proteomes" id="UP000002640">
    <property type="component" value="Unassembled WGS sequence"/>
</dbReference>
<dbReference type="EMBL" id="JH159152">
    <property type="protein sequence ID" value="EGZ23420.1"/>
    <property type="molecule type" value="Genomic_DNA"/>
</dbReference>
<evidence type="ECO:0000313" key="2">
    <source>
        <dbReference type="EMBL" id="EGZ23420.1"/>
    </source>
</evidence>
<name>G4Z0Z5_PHYSP</name>
<dbReference type="RefSeq" id="XP_009518708.1">
    <property type="nucleotide sequence ID" value="XM_009520413.1"/>
</dbReference>
<feature type="region of interest" description="Disordered" evidence="1">
    <location>
        <begin position="320"/>
        <end position="357"/>
    </location>
</feature>
<keyword evidence="3" id="KW-1185">Reference proteome</keyword>
<protein>
    <submittedName>
        <fullName evidence="2">Uncharacterized protein</fullName>
    </submittedName>
</protein>
<dbReference type="KEGG" id="psoj:PHYSODRAFT_295825"/>
<feature type="compositionally biased region" description="Low complexity" evidence="1">
    <location>
        <begin position="102"/>
        <end position="112"/>
    </location>
</feature>
<dbReference type="InParanoid" id="G4Z0Z5"/>
<reference evidence="2 3" key="1">
    <citation type="journal article" date="2006" name="Science">
        <title>Phytophthora genome sequences uncover evolutionary origins and mechanisms of pathogenesis.</title>
        <authorList>
            <person name="Tyler B.M."/>
            <person name="Tripathy S."/>
            <person name="Zhang X."/>
            <person name="Dehal P."/>
            <person name="Jiang R.H."/>
            <person name="Aerts A."/>
            <person name="Arredondo F.D."/>
            <person name="Baxter L."/>
            <person name="Bensasson D."/>
            <person name="Beynon J.L."/>
            <person name="Chapman J."/>
            <person name="Damasceno C.M."/>
            <person name="Dorrance A.E."/>
            <person name="Dou D."/>
            <person name="Dickerman A.W."/>
            <person name="Dubchak I.L."/>
            <person name="Garbelotto M."/>
            <person name="Gijzen M."/>
            <person name="Gordon S.G."/>
            <person name="Govers F."/>
            <person name="Grunwald N.J."/>
            <person name="Huang W."/>
            <person name="Ivors K.L."/>
            <person name="Jones R.W."/>
            <person name="Kamoun S."/>
            <person name="Krampis K."/>
            <person name="Lamour K.H."/>
            <person name="Lee M.K."/>
            <person name="McDonald W.H."/>
            <person name="Medina M."/>
            <person name="Meijer H.J."/>
            <person name="Nordberg E.K."/>
            <person name="Maclean D.J."/>
            <person name="Ospina-Giraldo M.D."/>
            <person name="Morris P.F."/>
            <person name="Phuntumart V."/>
            <person name="Putnam N.H."/>
            <person name="Rash S."/>
            <person name="Rose J.K."/>
            <person name="Sakihama Y."/>
            <person name="Salamov A.A."/>
            <person name="Savidor A."/>
            <person name="Scheuring C.F."/>
            <person name="Smith B.M."/>
            <person name="Sobral B.W."/>
            <person name="Terry A."/>
            <person name="Torto-Alalibo T.A."/>
            <person name="Win J."/>
            <person name="Xu Z."/>
            <person name="Zhang H."/>
            <person name="Grigoriev I.V."/>
            <person name="Rokhsar D.S."/>
            <person name="Boore J.L."/>
        </authorList>
    </citation>
    <scope>NUCLEOTIDE SEQUENCE [LARGE SCALE GENOMIC DNA]</scope>
    <source>
        <strain evidence="2 3">P6497</strain>
    </source>
</reference>